<evidence type="ECO:0000313" key="2">
    <source>
        <dbReference type="EMBL" id="EFN53013.1"/>
    </source>
</evidence>
<accession>E1ZMK3</accession>
<organism evidence="3">
    <name type="scientific">Chlorella variabilis</name>
    <name type="common">Green alga</name>
    <dbReference type="NCBI Taxonomy" id="554065"/>
    <lineage>
        <taxon>Eukaryota</taxon>
        <taxon>Viridiplantae</taxon>
        <taxon>Chlorophyta</taxon>
        <taxon>core chlorophytes</taxon>
        <taxon>Trebouxiophyceae</taxon>
        <taxon>Chlorellales</taxon>
        <taxon>Chlorellaceae</taxon>
        <taxon>Chlorella clade</taxon>
        <taxon>Chlorella</taxon>
    </lineage>
</organism>
<sequence length="290" mass="30867">MGTWLLAPLALIVGAACQFLIRLTGAKEAEAELAVRAEAVAAVAASSCGDALPQPLLNLPRSLRRYLERAAFGAQQYTVVKGRQVGEFRLEPTGPWQGMTATQAKHQPARSDLLLDGCDSLVGGKGGMAWRLWGWLPGLAASGPALDRAMLVRWLAETPATPRAMLPSAMLRWEAVPGSDSEARAVLTHQGITVSGTFAFGDDGLVNSFRSDDYIRALPGGGMERLPWVVRYGAHRLLAIDARPSGGGTTAAGGAMFVPTEWQAAWLQADGDELCYVRCRLEGLATIDLA</sequence>
<keyword evidence="1" id="KW-0732">Signal</keyword>
<dbReference type="InParanoid" id="E1ZMK3"/>
<gene>
    <name evidence="2" type="ORF">CHLNCDRAFT_137499</name>
</gene>
<evidence type="ECO:0000313" key="3">
    <source>
        <dbReference type="Proteomes" id="UP000008141"/>
    </source>
</evidence>
<protein>
    <submittedName>
        <fullName evidence="2">Uncharacterized protein</fullName>
    </submittedName>
</protein>
<dbReference type="RefSeq" id="XP_005845115.1">
    <property type="nucleotide sequence ID" value="XM_005845053.1"/>
</dbReference>
<dbReference type="KEGG" id="cvr:CHLNCDRAFT_137499"/>
<dbReference type="EMBL" id="GL433853">
    <property type="protein sequence ID" value="EFN53013.1"/>
    <property type="molecule type" value="Genomic_DNA"/>
</dbReference>
<keyword evidence="3" id="KW-1185">Reference proteome</keyword>
<dbReference type="Proteomes" id="UP000008141">
    <property type="component" value="Unassembled WGS sequence"/>
</dbReference>
<dbReference type="OrthoDB" id="509461at2759"/>
<name>E1ZMK3_CHLVA</name>
<proteinExistence type="predicted"/>
<evidence type="ECO:0000256" key="1">
    <source>
        <dbReference type="SAM" id="SignalP"/>
    </source>
</evidence>
<dbReference type="Pfam" id="PF20181">
    <property type="entry name" value="DUF6544"/>
    <property type="match status" value="1"/>
</dbReference>
<feature type="signal peptide" evidence="1">
    <location>
        <begin position="1"/>
        <end position="17"/>
    </location>
</feature>
<dbReference type="InterPro" id="IPR046674">
    <property type="entry name" value="DUF6544"/>
</dbReference>
<feature type="chain" id="PRO_5003156447" evidence="1">
    <location>
        <begin position="18"/>
        <end position="290"/>
    </location>
</feature>
<reference evidence="2 3" key="1">
    <citation type="journal article" date="2010" name="Plant Cell">
        <title>The Chlorella variabilis NC64A genome reveals adaptation to photosymbiosis, coevolution with viruses, and cryptic sex.</title>
        <authorList>
            <person name="Blanc G."/>
            <person name="Duncan G."/>
            <person name="Agarkova I."/>
            <person name="Borodovsky M."/>
            <person name="Gurnon J."/>
            <person name="Kuo A."/>
            <person name="Lindquist E."/>
            <person name="Lucas S."/>
            <person name="Pangilinan J."/>
            <person name="Polle J."/>
            <person name="Salamov A."/>
            <person name="Terry A."/>
            <person name="Yamada T."/>
            <person name="Dunigan D.D."/>
            <person name="Grigoriev I.V."/>
            <person name="Claverie J.M."/>
            <person name="Van Etten J.L."/>
        </authorList>
    </citation>
    <scope>NUCLEOTIDE SEQUENCE [LARGE SCALE GENOMIC DNA]</scope>
    <source>
        <strain evidence="2 3">NC64A</strain>
    </source>
</reference>
<dbReference type="AlphaFoldDB" id="E1ZMK3"/>
<dbReference type="GeneID" id="17352492"/>